<keyword evidence="2" id="KW-0732">Signal</keyword>
<keyword evidence="1" id="KW-0472">Membrane</keyword>
<dbReference type="Proteomes" id="UP001627154">
    <property type="component" value="Unassembled WGS sequence"/>
</dbReference>
<reference evidence="3 4" key="1">
    <citation type="journal article" date="2024" name="bioRxiv">
        <title>A reference genome for Trichogramma kaykai: A tiny desert-dwelling parasitoid wasp with competing sex-ratio distorters.</title>
        <authorList>
            <person name="Culotta J."/>
            <person name="Lindsey A.R."/>
        </authorList>
    </citation>
    <scope>NUCLEOTIDE SEQUENCE [LARGE SCALE GENOMIC DNA]</scope>
    <source>
        <strain evidence="3 4">KSX58</strain>
    </source>
</reference>
<evidence type="ECO:0000313" key="4">
    <source>
        <dbReference type="Proteomes" id="UP001627154"/>
    </source>
</evidence>
<keyword evidence="4" id="KW-1185">Reference proteome</keyword>
<feature type="transmembrane region" description="Helical" evidence="1">
    <location>
        <begin position="81"/>
        <end position="100"/>
    </location>
</feature>
<feature type="signal peptide" evidence="2">
    <location>
        <begin position="1"/>
        <end position="24"/>
    </location>
</feature>
<keyword evidence="1" id="KW-0812">Transmembrane</keyword>
<sequence length="136" mass="15688">MRFVGLICLLFVAMVCYSFVPASAQPNIIDRMAVQLLHVRARIRYITCTQSLGFFARSARDNDDGDGDDDEILRQLCYMDATIIFVYKLCICIVHTNILNDILKTMEQWSSIFSVFCNFCWIIFITLVQVGYYVTI</sequence>
<keyword evidence="1" id="KW-1133">Transmembrane helix</keyword>
<evidence type="ECO:0000313" key="3">
    <source>
        <dbReference type="EMBL" id="KAL3397410.1"/>
    </source>
</evidence>
<feature type="transmembrane region" description="Helical" evidence="1">
    <location>
        <begin position="112"/>
        <end position="134"/>
    </location>
</feature>
<dbReference type="EMBL" id="JBJJXI010000066">
    <property type="protein sequence ID" value="KAL3397410.1"/>
    <property type="molecule type" value="Genomic_DNA"/>
</dbReference>
<name>A0ABD2WX53_9HYME</name>
<protein>
    <submittedName>
        <fullName evidence="3">Uncharacterized protein</fullName>
    </submittedName>
</protein>
<proteinExistence type="predicted"/>
<evidence type="ECO:0000256" key="1">
    <source>
        <dbReference type="SAM" id="Phobius"/>
    </source>
</evidence>
<accession>A0ABD2WX53</accession>
<gene>
    <name evidence="3" type="ORF">TKK_008967</name>
</gene>
<comment type="caution">
    <text evidence="3">The sequence shown here is derived from an EMBL/GenBank/DDBJ whole genome shotgun (WGS) entry which is preliminary data.</text>
</comment>
<organism evidence="3 4">
    <name type="scientific">Trichogramma kaykai</name>
    <dbReference type="NCBI Taxonomy" id="54128"/>
    <lineage>
        <taxon>Eukaryota</taxon>
        <taxon>Metazoa</taxon>
        <taxon>Ecdysozoa</taxon>
        <taxon>Arthropoda</taxon>
        <taxon>Hexapoda</taxon>
        <taxon>Insecta</taxon>
        <taxon>Pterygota</taxon>
        <taxon>Neoptera</taxon>
        <taxon>Endopterygota</taxon>
        <taxon>Hymenoptera</taxon>
        <taxon>Apocrita</taxon>
        <taxon>Proctotrupomorpha</taxon>
        <taxon>Chalcidoidea</taxon>
        <taxon>Trichogrammatidae</taxon>
        <taxon>Trichogramma</taxon>
    </lineage>
</organism>
<dbReference type="AlphaFoldDB" id="A0ABD2WX53"/>
<evidence type="ECO:0000256" key="2">
    <source>
        <dbReference type="SAM" id="SignalP"/>
    </source>
</evidence>
<feature type="chain" id="PRO_5044862715" evidence="2">
    <location>
        <begin position="25"/>
        <end position="136"/>
    </location>
</feature>